<gene>
    <name evidence="1" type="ORF">GCM10022392_11390</name>
</gene>
<protein>
    <recommendedName>
        <fullName evidence="3">2'-5' RNA ligase</fullName>
    </recommendedName>
</protein>
<accession>A0ABP7WM92</accession>
<name>A0ABP7WM92_9SPHI</name>
<dbReference type="RefSeq" id="WP_345101676.1">
    <property type="nucleotide sequence ID" value="NZ_BAABCV010000003.1"/>
</dbReference>
<dbReference type="SUPFAM" id="SSF55144">
    <property type="entry name" value="LigT-like"/>
    <property type="match status" value="1"/>
</dbReference>
<dbReference type="EMBL" id="BAABCV010000003">
    <property type="protein sequence ID" value="GAA4091277.1"/>
    <property type="molecule type" value="Genomic_DNA"/>
</dbReference>
<dbReference type="Pfam" id="PF13563">
    <property type="entry name" value="2_5_RNA_ligase2"/>
    <property type="match status" value="1"/>
</dbReference>
<proteinExistence type="predicted"/>
<comment type="caution">
    <text evidence="1">The sequence shown here is derived from an EMBL/GenBank/DDBJ whole genome shotgun (WGS) entry which is preliminary data.</text>
</comment>
<evidence type="ECO:0000313" key="2">
    <source>
        <dbReference type="Proteomes" id="UP001500841"/>
    </source>
</evidence>
<organism evidence="1 2">
    <name type="scientific">Mucilaginibacter panaciglaebae</name>
    <dbReference type="NCBI Taxonomy" id="502331"/>
    <lineage>
        <taxon>Bacteria</taxon>
        <taxon>Pseudomonadati</taxon>
        <taxon>Bacteroidota</taxon>
        <taxon>Sphingobacteriia</taxon>
        <taxon>Sphingobacteriales</taxon>
        <taxon>Sphingobacteriaceae</taxon>
        <taxon>Mucilaginibacter</taxon>
    </lineage>
</organism>
<dbReference type="Proteomes" id="UP001500841">
    <property type="component" value="Unassembled WGS sequence"/>
</dbReference>
<evidence type="ECO:0008006" key="3">
    <source>
        <dbReference type="Google" id="ProtNLM"/>
    </source>
</evidence>
<dbReference type="Gene3D" id="3.90.1140.10">
    <property type="entry name" value="Cyclic phosphodiesterase"/>
    <property type="match status" value="1"/>
</dbReference>
<reference evidence="2" key="1">
    <citation type="journal article" date="2019" name="Int. J. Syst. Evol. Microbiol.">
        <title>The Global Catalogue of Microorganisms (GCM) 10K type strain sequencing project: providing services to taxonomists for standard genome sequencing and annotation.</title>
        <authorList>
            <consortium name="The Broad Institute Genomics Platform"/>
            <consortium name="The Broad Institute Genome Sequencing Center for Infectious Disease"/>
            <person name="Wu L."/>
            <person name="Ma J."/>
        </authorList>
    </citation>
    <scope>NUCLEOTIDE SEQUENCE [LARGE SCALE GENOMIC DNA]</scope>
    <source>
        <strain evidence="2">JCM 17085</strain>
    </source>
</reference>
<sequence>MKGYMDFFMLLSPSERVKAIVREYKHYTADVIGAYESEYSTAHISINIMPRQKTFLTEPGIREFRKRLCLIPPVTLTINGFDYFNHGKDYRTIYARIVTPPETSHWFKMLKHHLKIKEFSVPHITICRNIPVTDFELLWPYFKSTDWQESFTVNALTVLQRESFVAYAKWQPYTELPFDGKMQYGLAPTKQSLIKPSNSQQTSLF</sequence>
<dbReference type="InterPro" id="IPR009097">
    <property type="entry name" value="Cyclic_Pdiesterase"/>
</dbReference>
<keyword evidence="2" id="KW-1185">Reference proteome</keyword>
<evidence type="ECO:0000313" key="1">
    <source>
        <dbReference type="EMBL" id="GAA4091277.1"/>
    </source>
</evidence>